<evidence type="ECO:0000256" key="2">
    <source>
        <dbReference type="ARBA" id="ARBA00022741"/>
    </source>
</evidence>
<evidence type="ECO:0000256" key="8">
    <source>
        <dbReference type="ARBA" id="ARBA00044535"/>
    </source>
</evidence>
<dbReference type="InterPro" id="IPR032284">
    <property type="entry name" value="RecQ_Zn-bd"/>
</dbReference>
<reference evidence="14 15" key="1">
    <citation type="submission" date="2016-10" db="EMBL/GenBank/DDBJ databases">
        <authorList>
            <person name="de Groot N.N."/>
        </authorList>
    </citation>
    <scope>NUCLEOTIDE SEQUENCE [LARGE SCALE GENOMIC DNA]</scope>
    <source>
        <strain evidence="14 15">AB35.6</strain>
    </source>
</reference>
<evidence type="ECO:0000259" key="12">
    <source>
        <dbReference type="PROSITE" id="PS51192"/>
    </source>
</evidence>
<keyword evidence="2" id="KW-0547">Nucleotide-binding</keyword>
<dbReference type="InterPro" id="IPR027417">
    <property type="entry name" value="P-loop_NTPase"/>
</dbReference>
<dbReference type="InterPro" id="IPR011545">
    <property type="entry name" value="DEAD/DEAH_box_helicase_dom"/>
</dbReference>
<feature type="domain" description="HRDC" evidence="11">
    <location>
        <begin position="727"/>
        <end position="801"/>
    </location>
</feature>
<dbReference type="GO" id="GO:0005694">
    <property type="term" value="C:chromosome"/>
    <property type="evidence" value="ECO:0007669"/>
    <property type="project" value="TreeGrafter"/>
</dbReference>
<organism evidence="14 15">
    <name type="scientific">Terriglobus roseus</name>
    <dbReference type="NCBI Taxonomy" id="392734"/>
    <lineage>
        <taxon>Bacteria</taxon>
        <taxon>Pseudomonadati</taxon>
        <taxon>Acidobacteriota</taxon>
        <taxon>Terriglobia</taxon>
        <taxon>Terriglobales</taxon>
        <taxon>Acidobacteriaceae</taxon>
        <taxon>Terriglobus</taxon>
    </lineage>
</organism>
<dbReference type="InterPro" id="IPR044876">
    <property type="entry name" value="HRDC_dom_sf"/>
</dbReference>
<dbReference type="EMBL" id="FNSD01000001">
    <property type="protein sequence ID" value="SEB38021.1"/>
    <property type="molecule type" value="Genomic_DNA"/>
</dbReference>
<dbReference type="CDD" id="cd17920">
    <property type="entry name" value="DEXHc_RecQ"/>
    <property type="match status" value="1"/>
</dbReference>
<dbReference type="FunFam" id="3.40.50.300:FF:001389">
    <property type="entry name" value="ATP-dependent DNA helicase RecQ"/>
    <property type="match status" value="1"/>
</dbReference>
<dbReference type="GO" id="GO:0005737">
    <property type="term" value="C:cytoplasm"/>
    <property type="evidence" value="ECO:0007669"/>
    <property type="project" value="TreeGrafter"/>
</dbReference>
<dbReference type="GO" id="GO:0009378">
    <property type="term" value="F:four-way junction helicase activity"/>
    <property type="evidence" value="ECO:0007669"/>
    <property type="project" value="TreeGrafter"/>
</dbReference>
<feature type="domain" description="HRDC" evidence="11">
    <location>
        <begin position="615"/>
        <end position="695"/>
    </location>
</feature>
<evidence type="ECO:0000256" key="7">
    <source>
        <dbReference type="ARBA" id="ARBA00023235"/>
    </source>
</evidence>
<sequence length="801" mass="87824">MASTPPQPDLQALLHSTFGFRDFRVNQQAVCEAATAGRDVLLVMPTGAGKSLCYQLPALARGGTALVISPLIALMDDQAHKLTALGLNVGRIHSGMDREHSRQVCRDYLDGKLQFLFIAPERFRVPGFGAMLTKRLPSLIAIDEAHCISQWGHDFRPDYRNLAAHLRSLRPAPVIALTATATPQVQRDIVSELALHDPRQFIHGFRRTNLAVEVVEVSKPRRIELARKLLKDASNRPAIIYAPSRKDAEALAIELNTDFPTASYHAGLDPGTRDRVQRSFLDGKTEVVVATIAFGMGIDKADVRTVLHMAMPASVESFYQEIGRAGRDGKPARTVLMYSFADRRMHDFFLERDYPPADTLARIATALGDEPIHADDLRIRLKLDLDIFGPALDKLLAQGAAQIDMGGNVTRAENPNAQWRRTYDTQVNFRRSQIDAMMRFASGAECRMAALIKHFGDSSDSSRSCGLCDFCSPERASAQAFREPTSDEMREIKRMLRALSGASAGKSTGKLYTELYPGGALDRKEMDALLDSLTRAGYTAVESASFVAEDGREISYRRALLTHEGREVEDTGEDPVGLQLRDAETVNAGRTRTRDRSTSTAAKKKSADTENTPLSAEQKQLDAALRAWRASEAKTIGKPAFVVFGDRTLRAIVLDAPASMADLQNISGIGPAKAERFGEAILAVVSGSPTPVRKPTPRAADTKTTRAPAATTVQKTISYASPTPAAVTPHQSLEHALKVWRMREAQRQSTAPFDLLHDRTIREIAEQKPQSLEDLRTVDGIDGAWIDRFGAAVCSLVSQHA</sequence>
<dbReference type="Gene3D" id="3.40.50.300">
    <property type="entry name" value="P-loop containing nucleotide triphosphate hydrolases"/>
    <property type="match status" value="2"/>
</dbReference>
<evidence type="ECO:0000313" key="14">
    <source>
        <dbReference type="EMBL" id="SEB38021.1"/>
    </source>
</evidence>
<dbReference type="SMART" id="SM00490">
    <property type="entry name" value="HELICc"/>
    <property type="match status" value="1"/>
</dbReference>
<protein>
    <recommendedName>
        <fullName evidence="8">ATP-dependent DNA helicase RecQ</fullName>
    </recommendedName>
    <alternativeName>
        <fullName evidence="9">DNA 3'-5' helicase RecQ</fullName>
    </alternativeName>
</protein>
<dbReference type="SMART" id="SM00487">
    <property type="entry name" value="DEXDc"/>
    <property type="match status" value="1"/>
</dbReference>
<dbReference type="NCBIfam" id="TIGR00614">
    <property type="entry name" value="recQ_fam"/>
    <property type="match status" value="1"/>
</dbReference>
<feature type="domain" description="Helicase ATP-binding" evidence="12">
    <location>
        <begin position="31"/>
        <end position="199"/>
    </location>
</feature>
<feature type="domain" description="Helicase C-terminal" evidence="13">
    <location>
        <begin position="225"/>
        <end position="378"/>
    </location>
</feature>
<dbReference type="InterPro" id="IPR002121">
    <property type="entry name" value="HRDC_dom"/>
</dbReference>
<dbReference type="PROSITE" id="PS51194">
    <property type="entry name" value="HELICASE_CTER"/>
    <property type="match status" value="1"/>
</dbReference>
<dbReference type="InterPro" id="IPR001650">
    <property type="entry name" value="Helicase_C-like"/>
</dbReference>
<dbReference type="InterPro" id="IPR010997">
    <property type="entry name" value="HRDC-like_sf"/>
</dbReference>
<dbReference type="SMART" id="SM00341">
    <property type="entry name" value="HRDC"/>
    <property type="match status" value="2"/>
</dbReference>
<evidence type="ECO:0000256" key="3">
    <source>
        <dbReference type="ARBA" id="ARBA00022801"/>
    </source>
</evidence>
<dbReference type="Pfam" id="PF00271">
    <property type="entry name" value="Helicase_C"/>
    <property type="match status" value="1"/>
</dbReference>
<dbReference type="PANTHER" id="PTHR13710">
    <property type="entry name" value="DNA HELICASE RECQ FAMILY MEMBER"/>
    <property type="match status" value="1"/>
</dbReference>
<accession>A0A1H4IV71</accession>
<evidence type="ECO:0000259" key="13">
    <source>
        <dbReference type="PROSITE" id="PS51194"/>
    </source>
</evidence>
<evidence type="ECO:0000256" key="6">
    <source>
        <dbReference type="ARBA" id="ARBA00023125"/>
    </source>
</evidence>
<keyword evidence="3" id="KW-0378">Hydrolase</keyword>
<keyword evidence="5" id="KW-0067">ATP-binding</keyword>
<keyword evidence="4 14" id="KW-0347">Helicase</keyword>
<dbReference type="SUPFAM" id="SSF47819">
    <property type="entry name" value="HRDC-like"/>
    <property type="match status" value="2"/>
</dbReference>
<name>A0A1H4IV71_9BACT</name>
<dbReference type="InterPro" id="IPR004589">
    <property type="entry name" value="DNA_helicase_ATP-dep_RecQ"/>
</dbReference>
<dbReference type="Pfam" id="PF00570">
    <property type="entry name" value="HRDC"/>
    <property type="match status" value="2"/>
</dbReference>
<evidence type="ECO:0000256" key="10">
    <source>
        <dbReference type="SAM" id="MobiDB-lite"/>
    </source>
</evidence>
<dbReference type="Gene3D" id="1.10.150.80">
    <property type="entry name" value="HRDC domain"/>
    <property type="match status" value="2"/>
</dbReference>
<dbReference type="PROSITE" id="PS50967">
    <property type="entry name" value="HRDC"/>
    <property type="match status" value="2"/>
</dbReference>
<gene>
    <name evidence="14" type="ORF">SAMN05443244_0120</name>
</gene>
<evidence type="ECO:0000256" key="4">
    <source>
        <dbReference type="ARBA" id="ARBA00022806"/>
    </source>
</evidence>
<dbReference type="Pfam" id="PF00270">
    <property type="entry name" value="DEAD"/>
    <property type="match status" value="1"/>
</dbReference>
<evidence type="ECO:0000256" key="9">
    <source>
        <dbReference type="ARBA" id="ARBA00044550"/>
    </source>
</evidence>
<comment type="similarity">
    <text evidence="1">Belongs to the helicase family. RecQ subfamily.</text>
</comment>
<dbReference type="PANTHER" id="PTHR13710:SF108">
    <property type="entry name" value="ATP-DEPENDENT DNA HELICASE Q4"/>
    <property type="match status" value="1"/>
</dbReference>
<dbReference type="GO" id="GO:0003677">
    <property type="term" value="F:DNA binding"/>
    <property type="evidence" value="ECO:0007669"/>
    <property type="project" value="UniProtKB-KW"/>
</dbReference>
<dbReference type="RefSeq" id="WP_074651868.1">
    <property type="nucleotide sequence ID" value="NZ_FNSD01000001.1"/>
</dbReference>
<proteinExistence type="inferred from homology"/>
<dbReference type="GO" id="GO:0016787">
    <property type="term" value="F:hydrolase activity"/>
    <property type="evidence" value="ECO:0007669"/>
    <property type="project" value="UniProtKB-KW"/>
</dbReference>
<dbReference type="GO" id="GO:0043138">
    <property type="term" value="F:3'-5' DNA helicase activity"/>
    <property type="evidence" value="ECO:0007669"/>
    <property type="project" value="TreeGrafter"/>
</dbReference>
<dbReference type="OrthoDB" id="9763310at2"/>
<dbReference type="AlphaFoldDB" id="A0A1H4IV71"/>
<dbReference type="PROSITE" id="PS51192">
    <property type="entry name" value="HELICASE_ATP_BIND_1"/>
    <property type="match status" value="1"/>
</dbReference>
<feature type="region of interest" description="Disordered" evidence="10">
    <location>
        <begin position="587"/>
        <end position="617"/>
    </location>
</feature>
<dbReference type="Pfam" id="PF16124">
    <property type="entry name" value="RecQ_Zn_bind"/>
    <property type="match status" value="1"/>
</dbReference>
<dbReference type="GO" id="GO:0005524">
    <property type="term" value="F:ATP binding"/>
    <property type="evidence" value="ECO:0007669"/>
    <property type="project" value="UniProtKB-KW"/>
</dbReference>
<evidence type="ECO:0000256" key="5">
    <source>
        <dbReference type="ARBA" id="ARBA00022840"/>
    </source>
</evidence>
<keyword evidence="6" id="KW-0238">DNA-binding</keyword>
<dbReference type="GO" id="GO:0000724">
    <property type="term" value="P:double-strand break repair via homologous recombination"/>
    <property type="evidence" value="ECO:0007669"/>
    <property type="project" value="TreeGrafter"/>
</dbReference>
<dbReference type="Proteomes" id="UP000182409">
    <property type="component" value="Unassembled WGS sequence"/>
</dbReference>
<dbReference type="InterPro" id="IPR014001">
    <property type="entry name" value="Helicase_ATP-bd"/>
</dbReference>
<evidence type="ECO:0000259" key="11">
    <source>
        <dbReference type="PROSITE" id="PS50967"/>
    </source>
</evidence>
<dbReference type="SUPFAM" id="SSF52540">
    <property type="entry name" value="P-loop containing nucleoside triphosphate hydrolases"/>
    <property type="match status" value="1"/>
</dbReference>
<evidence type="ECO:0000313" key="15">
    <source>
        <dbReference type="Proteomes" id="UP000182409"/>
    </source>
</evidence>
<keyword evidence="7" id="KW-0413">Isomerase</keyword>
<evidence type="ECO:0000256" key="1">
    <source>
        <dbReference type="ARBA" id="ARBA00005446"/>
    </source>
</evidence>